<organism evidence="7 8">
    <name type="scientific">Fusarium napiforme</name>
    <dbReference type="NCBI Taxonomy" id="42672"/>
    <lineage>
        <taxon>Eukaryota</taxon>
        <taxon>Fungi</taxon>
        <taxon>Dikarya</taxon>
        <taxon>Ascomycota</taxon>
        <taxon>Pezizomycotina</taxon>
        <taxon>Sordariomycetes</taxon>
        <taxon>Hypocreomycetidae</taxon>
        <taxon>Hypocreales</taxon>
        <taxon>Nectriaceae</taxon>
        <taxon>Fusarium</taxon>
        <taxon>Fusarium fujikuroi species complex</taxon>
    </lineage>
</organism>
<dbReference type="GO" id="GO:0000978">
    <property type="term" value="F:RNA polymerase II cis-regulatory region sequence-specific DNA binding"/>
    <property type="evidence" value="ECO:0007669"/>
    <property type="project" value="TreeGrafter"/>
</dbReference>
<dbReference type="Pfam" id="PF04082">
    <property type="entry name" value="Fungal_trans"/>
    <property type="match status" value="1"/>
</dbReference>
<comment type="caution">
    <text evidence="7">The sequence shown here is derived from an EMBL/GenBank/DDBJ whole genome shotgun (WGS) entry which is preliminary data.</text>
</comment>
<dbReference type="EMBL" id="JAAOAO010000386">
    <property type="protein sequence ID" value="KAF5544240.1"/>
    <property type="molecule type" value="Genomic_DNA"/>
</dbReference>
<evidence type="ECO:0000259" key="6">
    <source>
        <dbReference type="SMART" id="SM00906"/>
    </source>
</evidence>
<dbReference type="InterPro" id="IPR024079">
    <property type="entry name" value="MetalloPept_cat_dom_sf"/>
</dbReference>
<dbReference type="GO" id="GO:0006351">
    <property type="term" value="P:DNA-templated transcription"/>
    <property type="evidence" value="ECO:0007669"/>
    <property type="project" value="InterPro"/>
</dbReference>
<evidence type="ECO:0000313" key="7">
    <source>
        <dbReference type="EMBL" id="KAF5544240.1"/>
    </source>
</evidence>
<dbReference type="GO" id="GO:0008270">
    <property type="term" value="F:zinc ion binding"/>
    <property type="evidence" value="ECO:0007669"/>
    <property type="project" value="InterPro"/>
</dbReference>
<evidence type="ECO:0000256" key="4">
    <source>
        <dbReference type="SAM" id="MobiDB-lite"/>
    </source>
</evidence>
<keyword evidence="3" id="KW-0539">Nucleus</keyword>
<feature type="transmembrane region" description="Helical" evidence="5">
    <location>
        <begin position="917"/>
        <end position="938"/>
    </location>
</feature>
<dbReference type="SMART" id="SM00906">
    <property type="entry name" value="Fungal_trans"/>
    <property type="match status" value="1"/>
</dbReference>
<dbReference type="CDD" id="cd14654">
    <property type="entry name" value="ZIP_Gal4"/>
    <property type="match status" value="1"/>
</dbReference>
<dbReference type="GO" id="GO:0008237">
    <property type="term" value="F:metallopeptidase activity"/>
    <property type="evidence" value="ECO:0007669"/>
    <property type="project" value="InterPro"/>
</dbReference>
<proteinExistence type="predicted"/>
<gene>
    <name evidence="7" type="ORF">FNAPI_9469</name>
</gene>
<name>A0A8H5MXU1_9HYPO</name>
<evidence type="ECO:0000256" key="5">
    <source>
        <dbReference type="SAM" id="Phobius"/>
    </source>
</evidence>
<feature type="domain" description="Xylanolytic transcriptional activator regulatory" evidence="6">
    <location>
        <begin position="689"/>
        <end position="763"/>
    </location>
</feature>
<feature type="compositionally biased region" description="Basic and acidic residues" evidence="4">
    <location>
        <begin position="396"/>
        <end position="407"/>
    </location>
</feature>
<dbReference type="GO" id="GO:0005634">
    <property type="term" value="C:nucleus"/>
    <property type="evidence" value="ECO:0007669"/>
    <property type="project" value="TreeGrafter"/>
</dbReference>
<evidence type="ECO:0000256" key="2">
    <source>
        <dbReference type="ARBA" id="ARBA00023163"/>
    </source>
</evidence>
<sequence length="1028" mass="116314">MAYTTLLKSFFALVLRPLGPTRKKDAEDALAYIVAIYNDPHQPIFRLILSSSLSLVMIWLHPNVFSCRVLLLILLAQYALGSIDSVFNIKQGGIPVGGCNSYKGKLNKWWADARKLVDAALLYAEDDSVDGPEYLYTFFALDPPPADAQERATVRARLRLVKEFIDGDTQLPTGKPWLFCSSRWLKRMDWDDVAYDKETGDKFTGDDAKKVRDVVDEPTPPPDEANEPKEFPYWSSDLKEYLIDEADDYCTKKVDGVIQNFGATHEGPEEKWKTVTICVSNLRWNAKNDNLALGIVRTEGKSIVEYRAQSMTLFHELFHVVLGNANTEEHEKSYDLPYIANPRREEGEDPGDEDQDIISTQEALYNPESYTLYALASLLGQNNKDYTFASTRSKLKKTEDPKVKDENNAGSGRAGDRKRMMRLTPRFSYLTRVERRLANVERLFHQLLPDVDINEALASRGIEVPADESQLNTSLSPPINPSSPDTLVQASGAISDAVPAESDGFDWQEDVDELTDGMASLSVEPRGAGYLGPTAGVFFLRSLLLWTGHSRPFMGSSLEVLRPYAGVESSSQLYNSVTSRQVIEQLVNGYFEVYHRSYPFVHEPTFRAQLHEVIQRPNQRSWQMLLYTIMALGAWCLNNGNSELDDELYHLALSFGDAECLFASADLTFVQALILFSNLSQKRNKPNTGSNFLGLATRMALSLGLHRELPEWNISLLQREMRRRVWWGLYMFDSGASTTFGRPILLPGEEAMDVRPVLNIDDEDLTSGTKFPPEEVNRPTLYSGMKYQSDLHVKSNYISNRLLSSSCVAPEDALSMDATLDKWSSTLPQYLRLNHHVPSAEPAFYFNRSRLWWRFWNLKIIIFRQLFLKRAIGKGDPSATVPDNEVDEKCMSIAVRAASATIESIDQYTKERQRSRLVTWYSIYFTFHASLVIVLAILSNSESPDMPKWQQDVNTVRHIFRGVFADNELATRCANIIDVILPDPLLATSDWANVQLDPMLMDFSTWPASSADEFASVLGWPDWANFTQ</sequence>
<dbReference type="Proteomes" id="UP000574317">
    <property type="component" value="Unassembled WGS sequence"/>
</dbReference>
<keyword evidence="2" id="KW-0804">Transcription</keyword>
<evidence type="ECO:0000256" key="1">
    <source>
        <dbReference type="ARBA" id="ARBA00023015"/>
    </source>
</evidence>
<keyword evidence="5" id="KW-0472">Membrane</keyword>
<keyword evidence="8" id="KW-1185">Reference proteome</keyword>
<feature type="region of interest" description="Disordered" evidence="4">
    <location>
        <begin position="392"/>
        <end position="418"/>
    </location>
</feature>
<dbReference type="InterPro" id="IPR007219">
    <property type="entry name" value="XnlR_reg_dom"/>
</dbReference>
<accession>A0A8H5MXU1</accession>
<keyword evidence="5" id="KW-0812">Transmembrane</keyword>
<evidence type="ECO:0000313" key="8">
    <source>
        <dbReference type="Proteomes" id="UP000574317"/>
    </source>
</evidence>
<dbReference type="AlphaFoldDB" id="A0A8H5MXU1"/>
<dbReference type="Gene3D" id="3.40.390.10">
    <property type="entry name" value="Collagenase (Catalytic Domain)"/>
    <property type="match status" value="1"/>
</dbReference>
<keyword evidence="1" id="KW-0805">Transcription regulation</keyword>
<dbReference type="PANTHER" id="PTHR47424">
    <property type="entry name" value="REGULATORY PROTEIN GAL4"/>
    <property type="match status" value="1"/>
</dbReference>
<dbReference type="GO" id="GO:0000435">
    <property type="term" value="P:positive regulation of transcription from RNA polymerase II promoter by galactose"/>
    <property type="evidence" value="ECO:0007669"/>
    <property type="project" value="TreeGrafter"/>
</dbReference>
<keyword evidence="5" id="KW-1133">Transmembrane helix</keyword>
<protein>
    <submittedName>
        <fullName evidence="7">GAL4-transcription factor</fullName>
    </submittedName>
</protein>
<dbReference type="InterPro" id="IPR005600">
    <property type="entry name" value="Gal4_dimer_dom"/>
</dbReference>
<dbReference type="Pfam" id="PF03902">
    <property type="entry name" value="Gal4_dimer"/>
    <property type="match status" value="1"/>
</dbReference>
<dbReference type="PANTHER" id="PTHR47424:SF2">
    <property type="entry name" value="TRANSCRIPTION FACTOR DOMAIN-CONTAINING PROTEIN-RELATED"/>
    <property type="match status" value="1"/>
</dbReference>
<dbReference type="CDD" id="cd12148">
    <property type="entry name" value="fungal_TF_MHR"/>
    <property type="match status" value="1"/>
</dbReference>
<dbReference type="Gene3D" id="1.20.5.170">
    <property type="match status" value="1"/>
</dbReference>
<dbReference type="InterPro" id="IPR051127">
    <property type="entry name" value="Fungal_SecMet_Regulators"/>
</dbReference>
<reference evidence="7 8" key="1">
    <citation type="submission" date="2020-05" db="EMBL/GenBank/DDBJ databases">
        <title>Identification and distribution of gene clusters putatively required for synthesis of sphingolipid metabolism inhibitors in phylogenetically diverse species of the filamentous fungus Fusarium.</title>
        <authorList>
            <person name="Kim H.-S."/>
            <person name="Busman M."/>
            <person name="Brown D.W."/>
            <person name="Divon H."/>
            <person name="Uhlig S."/>
            <person name="Proctor R.H."/>
        </authorList>
    </citation>
    <scope>NUCLEOTIDE SEQUENCE [LARGE SCALE GENOMIC DNA]</scope>
    <source>
        <strain evidence="7 8">NRRL 25196</strain>
    </source>
</reference>
<dbReference type="GO" id="GO:0000981">
    <property type="term" value="F:DNA-binding transcription factor activity, RNA polymerase II-specific"/>
    <property type="evidence" value="ECO:0007669"/>
    <property type="project" value="TreeGrafter"/>
</dbReference>
<evidence type="ECO:0000256" key="3">
    <source>
        <dbReference type="ARBA" id="ARBA00023242"/>
    </source>
</evidence>